<evidence type="ECO:0000313" key="4">
    <source>
        <dbReference type="Proteomes" id="UP000728106"/>
    </source>
</evidence>
<organism evidence="3 4">
    <name type="scientific">Weissella confusa</name>
    <name type="common">Lactobacillus confusus</name>
    <dbReference type="NCBI Taxonomy" id="1583"/>
    <lineage>
        <taxon>Bacteria</taxon>
        <taxon>Bacillati</taxon>
        <taxon>Bacillota</taxon>
        <taxon>Bacilli</taxon>
        <taxon>Lactobacillales</taxon>
        <taxon>Lactobacillaceae</taxon>
        <taxon>Weissella</taxon>
    </lineage>
</organism>
<dbReference type="PRINTS" id="PR00040">
    <property type="entry name" value="HTHMERR"/>
</dbReference>
<comment type="caution">
    <text evidence="3">The sequence shown here is derived from an EMBL/GenBank/DDBJ whole genome shotgun (WGS) entry which is preliminary data.</text>
</comment>
<dbReference type="InterPro" id="IPR009061">
    <property type="entry name" value="DNA-bd_dom_put_sf"/>
</dbReference>
<accession>A0AA41CRR4</accession>
<dbReference type="SUPFAM" id="SSF46955">
    <property type="entry name" value="Putative DNA-binding domain"/>
    <property type="match status" value="1"/>
</dbReference>
<evidence type="ECO:0000313" key="3">
    <source>
        <dbReference type="EMBL" id="MBJ7639818.1"/>
    </source>
</evidence>
<dbReference type="Pfam" id="PF13411">
    <property type="entry name" value="MerR_1"/>
    <property type="match status" value="1"/>
</dbReference>
<dbReference type="PANTHER" id="PTHR30204">
    <property type="entry name" value="REDOX-CYCLING DRUG-SENSING TRANSCRIPTIONAL ACTIVATOR SOXR"/>
    <property type="match status" value="1"/>
</dbReference>
<keyword evidence="1" id="KW-0238">DNA-binding</keyword>
<dbReference type="Gene3D" id="1.10.1660.10">
    <property type="match status" value="1"/>
</dbReference>
<dbReference type="SMART" id="SM00422">
    <property type="entry name" value="HTH_MERR"/>
    <property type="match status" value="1"/>
</dbReference>
<dbReference type="GO" id="GO:0003677">
    <property type="term" value="F:DNA binding"/>
    <property type="evidence" value="ECO:0007669"/>
    <property type="project" value="UniProtKB-KW"/>
</dbReference>
<dbReference type="InterPro" id="IPR000551">
    <property type="entry name" value="MerR-type_HTH_dom"/>
</dbReference>
<evidence type="ECO:0000259" key="2">
    <source>
        <dbReference type="PROSITE" id="PS50937"/>
    </source>
</evidence>
<dbReference type="PROSITE" id="PS50937">
    <property type="entry name" value="HTH_MERR_2"/>
    <property type="match status" value="1"/>
</dbReference>
<gene>
    <name evidence="3" type="ORF">HAU20_10590</name>
</gene>
<sequence>MNIKEASSTTGVSADTIRYYERIGLIMPIERVNGIRKFHERNINQINFAKTMREAGLSIETLKDYVTLVFEDDPTTIPARKEILGEAINTLNEKVKEVVDARDYLQWKIDNYDSHMVPSEKKL</sequence>
<name>A0AA41CRR4_WEICO</name>
<dbReference type="GO" id="GO:0003700">
    <property type="term" value="F:DNA-binding transcription factor activity"/>
    <property type="evidence" value="ECO:0007669"/>
    <property type="project" value="InterPro"/>
</dbReference>
<dbReference type="PANTHER" id="PTHR30204:SF98">
    <property type="entry name" value="HTH-TYPE TRANSCRIPTIONAL REGULATOR ADHR"/>
    <property type="match status" value="1"/>
</dbReference>
<protein>
    <submittedName>
        <fullName evidence="3">MerR family transcriptional regulator</fullName>
    </submittedName>
</protein>
<feature type="domain" description="HTH merR-type" evidence="2">
    <location>
        <begin position="1"/>
        <end position="68"/>
    </location>
</feature>
<keyword evidence="4" id="KW-1185">Reference proteome</keyword>
<evidence type="ECO:0000256" key="1">
    <source>
        <dbReference type="ARBA" id="ARBA00023125"/>
    </source>
</evidence>
<reference evidence="3 4" key="1">
    <citation type="journal article" date="2021" name="Int. J. Food Microbiol.">
        <title>Safety demonstration of a microbial species for use in the food chain: Weissella confusa.</title>
        <authorList>
            <person name="Bourdichon F."/>
            <person name="Patrone V."/>
            <person name="Fontana A."/>
            <person name="Milani G."/>
            <person name="Morelli L."/>
        </authorList>
    </citation>
    <scope>NUCLEOTIDE SEQUENCE [LARGE SCALE GENOMIC DNA]</scope>
    <source>
        <strain evidence="3 4">CCUG 43002</strain>
    </source>
</reference>
<dbReference type="EMBL" id="JAAOCP010000017">
    <property type="protein sequence ID" value="MBJ7639818.1"/>
    <property type="molecule type" value="Genomic_DNA"/>
</dbReference>
<dbReference type="AlphaFoldDB" id="A0AA41CRR4"/>
<dbReference type="InterPro" id="IPR047057">
    <property type="entry name" value="MerR_fam"/>
</dbReference>
<dbReference type="CDD" id="cd01109">
    <property type="entry name" value="HTH_YyaN"/>
    <property type="match status" value="1"/>
</dbReference>
<dbReference type="Proteomes" id="UP000728106">
    <property type="component" value="Unassembled WGS sequence"/>
</dbReference>
<proteinExistence type="predicted"/>